<evidence type="ECO:0000256" key="3">
    <source>
        <dbReference type="ARBA" id="ARBA00022679"/>
    </source>
</evidence>
<keyword evidence="4" id="KW-0479">Metal-binding</keyword>
<feature type="region of interest" description="Disordered" evidence="10">
    <location>
        <begin position="1"/>
        <end position="27"/>
    </location>
</feature>
<evidence type="ECO:0000256" key="4">
    <source>
        <dbReference type="ARBA" id="ARBA00022723"/>
    </source>
</evidence>
<evidence type="ECO:0000256" key="9">
    <source>
        <dbReference type="PROSITE-ProRule" id="PRU00175"/>
    </source>
</evidence>
<keyword evidence="6" id="KW-0862">Zinc</keyword>
<proteinExistence type="predicted"/>
<dbReference type="PROSITE" id="PS50089">
    <property type="entry name" value="ZF_RING_2"/>
    <property type="match status" value="1"/>
</dbReference>
<dbReference type="GO" id="GO:0061630">
    <property type="term" value="F:ubiquitin protein ligase activity"/>
    <property type="evidence" value="ECO:0007669"/>
    <property type="project" value="UniProtKB-EC"/>
</dbReference>
<organism evidence="12">
    <name type="scientific">Rhizophora mucronata</name>
    <name type="common">Asiatic mangrove</name>
    <dbReference type="NCBI Taxonomy" id="61149"/>
    <lineage>
        <taxon>Eukaryota</taxon>
        <taxon>Viridiplantae</taxon>
        <taxon>Streptophyta</taxon>
        <taxon>Embryophyta</taxon>
        <taxon>Tracheophyta</taxon>
        <taxon>Spermatophyta</taxon>
        <taxon>Magnoliopsida</taxon>
        <taxon>eudicotyledons</taxon>
        <taxon>Gunneridae</taxon>
        <taxon>Pentapetalae</taxon>
        <taxon>rosids</taxon>
        <taxon>fabids</taxon>
        <taxon>Malpighiales</taxon>
        <taxon>Rhizophoraceae</taxon>
        <taxon>Rhizophora</taxon>
    </lineage>
</organism>
<evidence type="ECO:0000256" key="5">
    <source>
        <dbReference type="ARBA" id="ARBA00022771"/>
    </source>
</evidence>
<dbReference type="GO" id="GO:0006513">
    <property type="term" value="P:protein monoubiquitination"/>
    <property type="evidence" value="ECO:0007669"/>
    <property type="project" value="TreeGrafter"/>
</dbReference>
<evidence type="ECO:0000256" key="8">
    <source>
        <dbReference type="ARBA" id="ARBA00023163"/>
    </source>
</evidence>
<dbReference type="InterPro" id="IPR017907">
    <property type="entry name" value="Znf_RING_CS"/>
</dbReference>
<evidence type="ECO:0000256" key="6">
    <source>
        <dbReference type="ARBA" id="ARBA00022833"/>
    </source>
</evidence>
<evidence type="ECO:0000256" key="2">
    <source>
        <dbReference type="ARBA" id="ARBA00012483"/>
    </source>
</evidence>
<evidence type="ECO:0000256" key="10">
    <source>
        <dbReference type="SAM" id="MobiDB-lite"/>
    </source>
</evidence>
<sequence>MAQQSRRFLSPGEARMESTSPRRPPRKDLNRQKYLFRVIFPAIRGQSCPICLKALDDHRRAAVLAVCLHAYCIDCICKWSDVKRRCPLCNGWFHSWFTKINVSSRTFITEKLPPPDEGQKVISQANLGSSGHWQRTIQRSRRELNTDNRRSRPLPWRRTFGRPGSVPSHVIAGRKLRWRVSVYNRDLRAVPLSPRNRPMQNTSSDNCITEQIRQRIEPWIQRELQAILEDPDPSVVVHVASSLYIASLGKPDVGLGHLPVTDNFLAPLQPFLRNWSDKFWHELRYII</sequence>
<dbReference type="GO" id="GO:0008270">
    <property type="term" value="F:zinc ion binding"/>
    <property type="evidence" value="ECO:0007669"/>
    <property type="project" value="UniProtKB-KW"/>
</dbReference>
<keyword evidence="8" id="KW-0804">Transcription</keyword>
<keyword evidence="5 9" id="KW-0863">Zinc-finger</keyword>
<keyword evidence="3" id="KW-0808">Transferase</keyword>
<evidence type="ECO:0000256" key="7">
    <source>
        <dbReference type="ARBA" id="ARBA00023015"/>
    </source>
</evidence>
<dbReference type="PANTHER" id="PTHR46077">
    <property type="entry name" value="E3 UBIQUITIN-PROTEIN LIGASE TOPORS"/>
    <property type="match status" value="1"/>
</dbReference>
<name>A0A2P2M2K0_RHIMU</name>
<dbReference type="EC" id="2.3.2.27" evidence="2"/>
<dbReference type="SMART" id="SM00184">
    <property type="entry name" value="RING"/>
    <property type="match status" value="1"/>
</dbReference>
<dbReference type="InterPro" id="IPR001841">
    <property type="entry name" value="Znf_RING"/>
</dbReference>
<protein>
    <recommendedName>
        <fullName evidence="2">RING-type E3 ubiquitin transferase</fullName>
        <ecNumber evidence="2">2.3.2.27</ecNumber>
    </recommendedName>
</protein>
<dbReference type="EMBL" id="GGEC01043958">
    <property type="protein sequence ID" value="MBX24442.1"/>
    <property type="molecule type" value="Transcribed_RNA"/>
</dbReference>
<keyword evidence="7" id="KW-0805">Transcription regulation</keyword>
<feature type="domain" description="RING-type" evidence="11">
    <location>
        <begin position="48"/>
        <end position="90"/>
    </location>
</feature>
<dbReference type="PANTHER" id="PTHR46077:SF1">
    <property type="entry name" value="TOP1 BINDING ARGININE_SERINE RICH PROTEIN, E3 UBIQUITIN LIGASE"/>
    <property type="match status" value="1"/>
</dbReference>
<dbReference type="AlphaFoldDB" id="A0A2P2M2K0"/>
<dbReference type="SUPFAM" id="SSF57850">
    <property type="entry name" value="RING/U-box"/>
    <property type="match status" value="1"/>
</dbReference>
<reference evidence="12" key="1">
    <citation type="submission" date="2018-02" db="EMBL/GenBank/DDBJ databases">
        <title>Rhizophora mucronata_Transcriptome.</title>
        <authorList>
            <person name="Meera S.P."/>
            <person name="Sreeshan A."/>
            <person name="Augustine A."/>
        </authorList>
    </citation>
    <scope>NUCLEOTIDE SEQUENCE</scope>
    <source>
        <tissue evidence="12">Leaf</tissue>
    </source>
</reference>
<dbReference type="PROSITE" id="PS00518">
    <property type="entry name" value="ZF_RING_1"/>
    <property type="match status" value="1"/>
</dbReference>
<evidence type="ECO:0000259" key="11">
    <source>
        <dbReference type="PROSITE" id="PS50089"/>
    </source>
</evidence>
<dbReference type="InterPro" id="IPR013083">
    <property type="entry name" value="Znf_RING/FYVE/PHD"/>
</dbReference>
<dbReference type="Gene3D" id="3.30.40.10">
    <property type="entry name" value="Zinc/RING finger domain, C3HC4 (zinc finger)"/>
    <property type="match status" value="1"/>
</dbReference>
<evidence type="ECO:0000256" key="1">
    <source>
        <dbReference type="ARBA" id="ARBA00000900"/>
    </source>
</evidence>
<dbReference type="Pfam" id="PF13639">
    <property type="entry name" value="zf-RING_2"/>
    <property type="match status" value="1"/>
</dbReference>
<accession>A0A2P2M2K0</accession>
<comment type="catalytic activity">
    <reaction evidence="1">
        <text>S-ubiquitinyl-[E2 ubiquitin-conjugating enzyme]-L-cysteine + [acceptor protein]-L-lysine = [E2 ubiquitin-conjugating enzyme]-L-cysteine + N(6)-ubiquitinyl-[acceptor protein]-L-lysine.</text>
        <dbReference type="EC" id="2.3.2.27"/>
    </reaction>
</comment>
<dbReference type="EMBL" id="GGEC01043957">
    <property type="protein sequence ID" value="MBX24441.1"/>
    <property type="molecule type" value="Transcribed_RNA"/>
</dbReference>
<dbReference type="GO" id="GO:0000209">
    <property type="term" value="P:protein polyubiquitination"/>
    <property type="evidence" value="ECO:0007669"/>
    <property type="project" value="TreeGrafter"/>
</dbReference>
<evidence type="ECO:0000313" key="12">
    <source>
        <dbReference type="EMBL" id="MBX24442.1"/>
    </source>
</evidence>